<accession>A0A1N7LSU6</accession>
<protein>
    <submittedName>
        <fullName evidence="10">L,D-transpeptidase catalytic domain</fullName>
    </submittedName>
</protein>
<dbReference type="GO" id="GO:0018104">
    <property type="term" value="P:peptidoglycan-protein cross-linking"/>
    <property type="evidence" value="ECO:0007669"/>
    <property type="project" value="TreeGrafter"/>
</dbReference>
<comment type="similarity">
    <text evidence="2">Belongs to the YkuD family.</text>
</comment>
<evidence type="ECO:0000259" key="9">
    <source>
        <dbReference type="PROSITE" id="PS52029"/>
    </source>
</evidence>
<dbReference type="AlphaFoldDB" id="A0A1N7LSU6"/>
<evidence type="ECO:0000256" key="8">
    <source>
        <dbReference type="SAM" id="MobiDB-lite"/>
    </source>
</evidence>
<comment type="pathway">
    <text evidence="1 7">Cell wall biogenesis; peptidoglycan biosynthesis.</text>
</comment>
<dbReference type="GO" id="GO:0005576">
    <property type="term" value="C:extracellular region"/>
    <property type="evidence" value="ECO:0007669"/>
    <property type="project" value="TreeGrafter"/>
</dbReference>
<evidence type="ECO:0000256" key="5">
    <source>
        <dbReference type="ARBA" id="ARBA00022984"/>
    </source>
</evidence>
<dbReference type="UniPathway" id="UPA00219"/>
<feature type="region of interest" description="Disordered" evidence="8">
    <location>
        <begin position="302"/>
        <end position="324"/>
    </location>
</feature>
<keyword evidence="3" id="KW-0808">Transferase</keyword>
<keyword evidence="6 7" id="KW-0961">Cell wall biogenesis/degradation</keyword>
<dbReference type="InterPro" id="IPR050979">
    <property type="entry name" value="LD-transpeptidase"/>
</dbReference>
<dbReference type="GO" id="GO:0071972">
    <property type="term" value="F:peptidoglycan L,D-transpeptidase activity"/>
    <property type="evidence" value="ECO:0007669"/>
    <property type="project" value="TreeGrafter"/>
</dbReference>
<evidence type="ECO:0000256" key="7">
    <source>
        <dbReference type="PROSITE-ProRule" id="PRU01373"/>
    </source>
</evidence>
<evidence type="ECO:0000256" key="3">
    <source>
        <dbReference type="ARBA" id="ARBA00022679"/>
    </source>
</evidence>
<dbReference type="RefSeq" id="WP_076386916.1">
    <property type="nucleotide sequence ID" value="NZ_FTOI01000006.1"/>
</dbReference>
<reference evidence="11" key="1">
    <citation type="submission" date="2017-01" db="EMBL/GenBank/DDBJ databases">
        <authorList>
            <person name="Varghese N."/>
            <person name="Submissions S."/>
        </authorList>
    </citation>
    <scope>NUCLEOTIDE SEQUENCE [LARGE SCALE GENOMIC DNA]</scope>
    <source>
        <strain evidence="11">DSM 23145</strain>
    </source>
</reference>
<dbReference type="Proteomes" id="UP000185839">
    <property type="component" value="Unassembled WGS sequence"/>
</dbReference>
<organism evidence="10 11">
    <name type="scientific">Kaistella chaponensis</name>
    <dbReference type="NCBI Taxonomy" id="713588"/>
    <lineage>
        <taxon>Bacteria</taxon>
        <taxon>Pseudomonadati</taxon>
        <taxon>Bacteroidota</taxon>
        <taxon>Flavobacteriia</taxon>
        <taxon>Flavobacteriales</taxon>
        <taxon>Weeksellaceae</taxon>
        <taxon>Chryseobacterium group</taxon>
        <taxon>Kaistella</taxon>
    </lineage>
</organism>
<dbReference type="GO" id="GO:0008360">
    <property type="term" value="P:regulation of cell shape"/>
    <property type="evidence" value="ECO:0007669"/>
    <property type="project" value="UniProtKB-UniRule"/>
</dbReference>
<dbReference type="Pfam" id="PF03734">
    <property type="entry name" value="YkuD"/>
    <property type="match status" value="1"/>
</dbReference>
<dbReference type="GO" id="GO:0071555">
    <property type="term" value="P:cell wall organization"/>
    <property type="evidence" value="ECO:0007669"/>
    <property type="project" value="UniProtKB-UniRule"/>
</dbReference>
<gene>
    <name evidence="10" type="ORF">SAMN05421789_10649</name>
</gene>
<evidence type="ECO:0000313" key="11">
    <source>
        <dbReference type="Proteomes" id="UP000185839"/>
    </source>
</evidence>
<feature type="compositionally biased region" description="Basic and acidic residues" evidence="8">
    <location>
        <begin position="302"/>
        <end position="313"/>
    </location>
</feature>
<proteinExistence type="inferred from homology"/>
<name>A0A1N7LSU6_9FLAO</name>
<evidence type="ECO:0000313" key="10">
    <source>
        <dbReference type="EMBL" id="SIS76925.1"/>
    </source>
</evidence>
<keyword evidence="4 7" id="KW-0133">Cell shape</keyword>
<dbReference type="PANTHER" id="PTHR30582:SF2">
    <property type="entry name" value="L,D-TRANSPEPTIDASE YCIB-RELATED"/>
    <property type="match status" value="1"/>
</dbReference>
<dbReference type="InterPro" id="IPR005490">
    <property type="entry name" value="LD_TPept_cat_dom"/>
</dbReference>
<dbReference type="STRING" id="713588.SAMN05421789_10649"/>
<evidence type="ECO:0000256" key="6">
    <source>
        <dbReference type="ARBA" id="ARBA00023316"/>
    </source>
</evidence>
<dbReference type="Gene3D" id="2.40.440.10">
    <property type="entry name" value="L,D-transpeptidase catalytic domain-like"/>
    <property type="match status" value="1"/>
</dbReference>
<dbReference type="PROSITE" id="PS52029">
    <property type="entry name" value="LD_TPASE"/>
    <property type="match status" value="1"/>
</dbReference>
<keyword evidence="11" id="KW-1185">Reference proteome</keyword>
<dbReference type="GO" id="GO:0016740">
    <property type="term" value="F:transferase activity"/>
    <property type="evidence" value="ECO:0007669"/>
    <property type="project" value="UniProtKB-KW"/>
</dbReference>
<dbReference type="EMBL" id="FTOI01000006">
    <property type="protein sequence ID" value="SIS76925.1"/>
    <property type="molecule type" value="Genomic_DNA"/>
</dbReference>
<dbReference type="InterPro" id="IPR038063">
    <property type="entry name" value="Transpep_catalytic_dom"/>
</dbReference>
<keyword evidence="5 7" id="KW-0573">Peptidoglycan synthesis</keyword>
<evidence type="ECO:0000256" key="1">
    <source>
        <dbReference type="ARBA" id="ARBA00004752"/>
    </source>
</evidence>
<dbReference type="SUPFAM" id="SSF141523">
    <property type="entry name" value="L,D-transpeptidase catalytic domain-like"/>
    <property type="match status" value="1"/>
</dbReference>
<feature type="active site" description="Proton donor/acceptor" evidence="7">
    <location>
        <position position="210"/>
    </location>
</feature>
<dbReference type="CDD" id="cd16913">
    <property type="entry name" value="YkuD_like"/>
    <property type="match status" value="1"/>
</dbReference>
<feature type="domain" description="L,D-TPase catalytic" evidence="9">
    <location>
        <begin position="137"/>
        <end position="260"/>
    </location>
</feature>
<sequence>MFSTKKKTPFFDLFFAFATILLLVQCKKDEVIAGQSLPQNNAISNAKKDTLKKVEVEKPVVKYAAFIFPKEKKDSAMAAFNEEFSKDEQYSILALNRLDLKNKWRADTLAIPDKIDATLMSYSPFPNHLEILKEVHKIVLFSYPIQAYALYENGNLVKWGPTSMGSKKAQTKRGLTFANWKKELAISTVDKNWKLPFNFNIHNNLGIGWHQYDLPGYPASHSCLRLLLEDAKYLYNWADQWVLNKGGATVKAHGTPVIIFGDYKWGAKKPWKNLIQDPKSNDISVDELNEIIKPDLEKILEEQENTDAVRSEKASIPAVEKPAA</sequence>
<feature type="active site" description="Nucleophile" evidence="7">
    <location>
        <position position="223"/>
    </location>
</feature>
<evidence type="ECO:0000256" key="2">
    <source>
        <dbReference type="ARBA" id="ARBA00005992"/>
    </source>
</evidence>
<evidence type="ECO:0000256" key="4">
    <source>
        <dbReference type="ARBA" id="ARBA00022960"/>
    </source>
</evidence>
<dbReference type="PANTHER" id="PTHR30582">
    <property type="entry name" value="L,D-TRANSPEPTIDASE"/>
    <property type="match status" value="1"/>
</dbReference>
<dbReference type="OrthoDB" id="463216at2"/>